<dbReference type="SUPFAM" id="SSF54001">
    <property type="entry name" value="Cysteine proteinases"/>
    <property type="match status" value="1"/>
</dbReference>
<dbReference type="InterPro" id="IPR038765">
    <property type="entry name" value="Papain-like_cys_pep_sf"/>
</dbReference>
<evidence type="ECO:0000256" key="3">
    <source>
        <dbReference type="ARBA" id="ARBA00022729"/>
    </source>
</evidence>
<comment type="caution">
    <text evidence="9">The sequence shown here is derived from an EMBL/GenBank/DDBJ whole genome shotgun (WGS) entry which is preliminary data.</text>
</comment>
<dbReference type="eggNOG" id="COG0791">
    <property type="taxonomic scope" value="Bacteria"/>
</dbReference>
<sequence>MMKKWLLPVFASFMIFAGAGTHNAEAATQTQLTTTAYKYIGIPYVYGGTTTKGLDCSGYTQLVFKQLGISINRTSSAQYNQGTAVSKSNLQIGDLVFFNTSGNGVSHVGIYVGNNKFAHAGTSTGVTTASLGTSYWAQRYVGAKRIATFTNGTTQVAAGEVKNAAIDFKIYASRGEVATRLAKVLGVDTSNTNSPFSDINSSSTYAGVATAMYKLGIFTGTNGKFNAGSPLTRSQMAKVLVEAFDLKMANKVVSFGDVKPGSWDYNYIQILASNGITIGKPNGTYGGTDYVTLTQLNTFIERAKNM</sequence>
<dbReference type="Pfam" id="PF00877">
    <property type="entry name" value="NLPC_P60"/>
    <property type="match status" value="1"/>
</dbReference>
<evidence type="ECO:0000256" key="6">
    <source>
        <dbReference type="SAM" id="SignalP"/>
    </source>
</evidence>
<evidence type="ECO:0000256" key="5">
    <source>
        <dbReference type="ARBA" id="ARBA00022807"/>
    </source>
</evidence>
<gene>
    <name evidence="9" type="ORF">CD32_13750</name>
</gene>
<feature type="domain" description="SLH" evidence="7">
    <location>
        <begin position="255"/>
        <end position="306"/>
    </location>
</feature>
<dbReference type="PANTHER" id="PTHR47053">
    <property type="entry name" value="MUREIN DD-ENDOPEPTIDASE MEPH-RELATED"/>
    <property type="match status" value="1"/>
</dbReference>
<evidence type="ECO:0000256" key="4">
    <source>
        <dbReference type="ARBA" id="ARBA00022801"/>
    </source>
</evidence>
<comment type="similarity">
    <text evidence="1">Belongs to the peptidase C40 family.</text>
</comment>
<organism evidence="9 10">
    <name type="scientific">Lysinibacillus odysseyi 34hs-1 = NBRC 100172</name>
    <dbReference type="NCBI Taxonomy" id="1220589"/>
    <lineage>
        <taxon>Bacteria</taxon>
        <taxon>Bacillati</taxon>
        <taxon>Bacillota</taxon>
        <taxon>Bacilli</taxon>
        <taxon>Bacillales</taxon>
        <taxon>Bacillaceae</taxon>
        <taxon>Lysinibacillus</taxon>
    </lineage>
</organism>
<dbReference type="Proteomes" id="UP000030437">
    <property type="component" value="Unassembled WGS sequence"/>
</dbReference>
<keyword evidence="5" id="KW-0788">Thiol protease</keyword>
<feature type="domain" description="SLH" evidence="7">
    <location>
        <begin position="192"/>
        <end position="254"/>
    </location>
</feature>
<protein>
    <submittedName>
        <fullName evidence="9">Peptidase</fullName>
    </submittedName>
</protein>
<dbReference type="AlphaFoldDB" id="A0A0A3IGA0"/>
<dbReference type="InterPro" id="IPR001119">
    <property type="entry name" value="SLH_dom"/>
</dbReference>
<evidence type="ECO:0000256" key="1">
    <source>
        <dbReference type="ARBA" id="ARBA00007074"/>
    </source>
</evidence>
<dbReference type="GO" id="GO:0008234">
    <property type="term" value="F:cysteine-type peptidase activity"/>
    <property type="evidence" value="ECO:0007669"/>
    <property type="project" value="UniProtKB-KW"/>
</dbReference>
<dbReference type="InterPro" id="IPR051202">
    <property type="entry name" value="Peptidase_C40"/>
</dbReference>
<dbReference type="RefSeq" id="WP_036155582.1">
    <property type="nucleotide sequence ID" value="NZ_AVCX01000004.1"/>
</dbReference>
<evidence type="ECO:0000259" key="8">
    <source>
        <dbReference type="PROSITE" id="PS51935"/>
    </source>
</evidence>
<evidence type="ECO:0000256" key="2">
    <source>
        <dbReference type="ARBA" id="ARBA00022670"/>
    </source>
</evidence>
<evidence type="ECO:0000313" key="10">
    <source>
        <dbReference type="Proteomes" id="UP000030437"/>
    </source>
</evidence>
<accession>A0A0A3IGA0</accession>
<reference evidence="9 10" key="1">
    <citation type="submission" date="2014-02" db="EMBL/GenBank/DDBJ databases">
        <title>Draft genome sequence of Lysinibacillus odysseyi NBRC 100172.</title>
        <authorList>
            <person name="Zhang F."/>
            <person name="Wang G."/>
            <person name="Zhang L."/>
        </authorList>
    </citation>
    <scope>NUCLEOTIDE SEQUENCE [LARGE SCALE GENOMIC DNA]</scope>
    <source>
        <strain evidence="9 10">NBRC 100172</strain>
    </source>
</reference>
<dbReference type="PANTHER" id="PTHR47053:SF1">
    <property type="entry name" value="MUREIN DD-ENDOPEPTIDASE MEPH-RELATED"/>
    <property type="match status" value="1"/>
</dbReference>
<dbReference type="Pfam" id="PF00395">
    <property type="entry name" value="SLH"/>
    <property type="match status" value="2"/>
</dbReference>
<dbReference type="PROSITE" id="PS51935">
    <property type="entry name" value="NLPC_P60"/>
    <property type="match status" value="1"/>
</dbReference>
<dbReference type="GO" id="GO:0006508">
    <property type="term" value="P:proteolysis"/>
    <property type="evidence" value="ECO:0007669"/>
    <property type="project" value="UniProtKB-KW"/>
</dbReference>
<evidence type="ECO:0000259" key="7">
    <source>
        <dbReference type="PROSITE" id="PS51272"/>
    </source>
</evidence>
<proteinExistence type="inferred from homology"/>
<keyword evidence="3 6" id="KW-0732">Signal</keyword>
<feature type="domain" description="NlpC/P60" evidence="8">
    <location>
        <begin position="26"/>
        <end position="147"/>
    </location>
</feature>
<evidence type="ECO:0000313" key="9">
    <source>
        <dbReference type="EMBL" id="KGR83764.1"/>
    </source>
</evidence>
<name>A0A0A3IGA0_9BACI</name>
<feature type="signal peptide" evidence="6">
    <location>
        <begin position="1"/>
        <end position="26"/>
    </location>
</feature>
<dbReference type="EMBL" id="JPVP01000057">
    <property type="protein sequence ID" value="KGR83764.1"/>
    <property type="molecule type" value="Genomic_DNA"/>
</dbReference>
<dbReference type="Gene3D" id="3.90.1720.10">
    <property type="entry name" value="endopeptidase domain like (from Nostoc punctiforme)"/>
    <property type="match status" value="1"/>
</dbReference>
<dbReference type="InterPro" id="IPR000064">
    <property type="entry name" value="NLP_P60_dom"/>
</dbReference>
<dbReference type="OrthoDB" id="9813368at2"/>
<feature type="chain" id="PRO_5002001890" evidence="6">
    <location>
        <begin position="27"/>
        <end position="306"/>
    </location>
</feature>
<keyword evidence="4" id="KW-0378">Hydrolase</keyword>
<dbReference type="STRING" id="1220589.CD32_13750"/>
<dbReference type="PROSITE" id="PS51272">
    <property type="entry name" value="SLH"/>
    <property type="match status" value="2"/>
</dbReference>
<keyword evidence="2" id="KW-0645">Protease</keyword>
<keyword evidence="10" id="KW-1185">Reference proteome</keyword>